<accession>A0ABY5I7Y6</accession>
<sequence>MILLQLFLSFLQIGAFSFGGGYAAMPLIQNQVVELHHWLTISEFTDLVTISQMTPGPIAVNSATFVGTKIAGFPGALVSTLGCILPSCIIVTVIAWLYMKYRKMESLQSVLNVLRPAVVSLIASAGLTIIVSSFFGELGISIETLKIQMVIIFSICMLLLIKWKMNPIFVMILAGVLNVAQYFITQPFL</sequence>
<evidence type="ECO:0000256" key="6">
    <source>
        <dbReference type="ARBA" id="ARBA00023136"/>
    </source>
</evidence>
<dbReference type="InterPro" id="IPR003370">
    <property type="entry name" value="Chromate_transpt"/>
</dbReference>
<name>A0ABY5I7Y6_9FIRM</name>
<organism evidence="8 9">
    <name type="scientific">Allocoprobacillus halotolerans</name>
    <dbReference type="NCBI Taxonomy" id="2944914"/>
    <lineage>
        <taxon>Bacteria</taxon>
        <taxon>Bacillati</taxon>
        <taxon>Bacillota</taxon>
        <taxon>Erysipelotrichia</taxon>
        <taxon>Erysipelotrichales</taxon>
        <taxon>Erysipelotrichaceae</taxon>
        <taxon>Allocoprobacillus</taxon>
    </lineage>
</organism>
<proteinExistence type="inferred from homology"/>
<evidence type="ECO:0000256" key="1">
    <source>
        <dbReference type="ARBA" id="ARBA00004651"/>
    </source>
</evidence>
<keyword evidence="5 7" id="KW-1133">Transmembrane helix</keyword>
<comment type="similarity">
    <text evidence="2">Belongs to the chromate ion transporter (CHR) (TC 2.A.51) family.</text>
</comment>
<dbReference type="PANTHER" id="PTHR43663">
    <property type="entry name" value="CHROMATE TRANSPORT PROTEIN-RELATED"/>
    <property type="match status" value="1"/>
</dbReference>
<comment type="subcellular location">
    <subcellularLocation>
        <location evidence="1">Cell membrane</location>
        <topology evidence="1">Multi-pass membrane protein</topology>
    </subcellularLocation>
</comment>
<evidence type="ECO:0000313" key="8">
    <source>
        <dbReference type="EMBL" id="UTY40499.1"/>
    </source>
</evidence>
<reference evidence="8" key="1">
    <citation type="submission" date="2022-07" db="EMBL/GenBank/DDBJ databases">
        <title>Faecal culturing of patients with breast cancer.</title>
        <authorList>
            <person name="Teng N.M.Y."/>
            <person name="Kiu R."/>
            <person name="Evans R."/>
            <person name="Baker D.J."/>
            <person name="Zenner C."/>
            <person name="Robinson S.D."/>
            <person name="Hall L.J."/>
        </authorList>
    </citation>
    <scope>NUCLEOTIDE SEQUENCE</scope>
    <source>
        <strain evidence="8">LH1062</strain>
    </source>
</reference>
<protein>
    <submittedName>
        <fullName evidence="8">Chromate transporter</fullName>
    </submittedName>
</protein>
<dbReference type="InterPro" id="IPR052518">
    <property type="entry name" value="CHR_Transporter"/>
</dbReference>
<gene>
    <name evidence="8" type="ORF">NMU03_06890</name>
</gene>
<dbReference type="RefSeq" id="WP_290141922.1">
    <property type="nucleotide sequence ID" value="NZ_CP101620.1"/>
</dbReference>
<feature type="transmembrane region" description="Helical" evidence="7">
    <location>
        <begin position="110"/>
        <end position="134"/>
    </location>
</feature>
<dbReference type="EMBL" id="CP101620">
    <property type="protein sequence ID" value="UTY40499.1"/>
    <property type="molecule type" value="Genomic_DNA"/>
</dbReference>
<evidence type="ECO:0000256" key="3">
    <source>
        <dbReference type="ARBA" id="ARBA00022475"/>
    </source>
</evidence>
<keyword evidence="9" id="KW-1185">Reference proteome</keyword>
<dbReference type="Pfam" id="PF02417">
    <property type="entry name" value="Chromate_transp"/>
    <property type="match status" value="1"/>
</dbReference>
<dbReference type="PANTHER" id="PTHR43663:SF1">
    <property type="entry name" value="CHROMATE TRANSPORTER"/>
    <property type="match status" value="1"/>
</dbReference>
<evidence type="ECO:0000256" key="4">
    <source>
        <dbReference type="ARBA" id="ARBA00022692"/>
    </source>
</evidence>
<evidence type="ECO:0000313" key="9">
    <source>
        <dbReference type="Proteomes" id="UP001060112"/>
    </source>
</evidence>
<keyword evidence="4 7" id="KW-0812">Transmembrane</keyword>
<dbReference type="Proteomes" id="UP001060112">
    <property type="component" value="Chromosome"/>
</dbReference>
<feature type="transmembrane region" description="Helical" evidence="7">
    <location>
        <begin position="76"/>
        <end position="98"/>
    </location>
</feature>
<keyword evidence="3" id="KW-1003">Cell membrane</keyword>
<evidence type="ECO:0000256" key="2">
    <source>
        <dbReference type="ARBA" id="ARBA00005262"/>
    </source>
</evidence>
<evidence type="ECO:0000256" key="7">
    <source>
        <dbReference type="SAM" id="Phobius"/>
    </source>
</evidence>
<feature type="transmembrane region" description="Helical" evidence="7">
    <location>
        <begin position="168"/>
        <end position="184"/>
    </location>
</feature>
<feature type="transmembrane region" description="Helical" evidence="7">
    <location>
        <begin position="140"/>
        <end position="161"/>
    </location>
</feature>
<evidence type="ECO:0000256" key="5">
    <source>
        <dbReference type="ARBA" id="ARBA00022989"/>
    </source>
</evidence>
<keyword evidence="6 7" id="KW-0472">Membrane</keyword>